<gene>
    <name evidence="6" type="ORF">METZ01_LOCUS195831</name>
</gene>
<dbReference type="InterPro" id="IPR033738">
    <property type="entry name" value="AsnB_N"/>
</dbReference>
<evidence type="ECO:0000256" key="4">
    <source>
        <dbReference type="ARBA" id="ARBA00022962"/>
    </source>
</evidence>
<dbReference type="PANTHER" id="PTHR43284">
    <property type="entry name" value="ASPARAGINE SYNTHETASE (GLUTAMINE-HYDROLYZING)"/>
    <property type="match status" value="1"/>
</dbReference>
<sequence length="412" mass="45118">MCGIAGVWDFKQHASADSLRESALQMATALTHRGPDDEGIFLDPDVCLALAHRRLSVIDLSAQGHQPMASSCGRFTIVYNGEIYNTGELASDLIRCGRRFRGHSDTEVLLEGCAEHGIEKFIQRVNGIFAFALYDSVSRALWLCRDRVGVKPLYHGVFGDCLLFGSELKALTQHRDFPRRISHVAVGAFLQNNYVPGDYCIYKGVNKVAPGTLLRFDLDGQSRSISYWSLDAVVRKGVAQPITSLDEAQGRLDGLLKDAVKRQMVSDVPLGGLLSGGIDSSLVVSMMQQASPRPIETFTIGFSDLEFDESMHAAAIARHLGTSHHEVHLSPEDAMAIIPDLPGIYDEPFADSSQIPTCLLSRIVRRNVKVALSGDGGDELFAGYRRYGQLQKVARLIDHLPSSVVHGLCRIA</sequence>
<dbReference type="CDD" id="cd01991">
    <property type="entry name" value="Asn_synthase_B_C"/>
    <property type="match status" value="1"/>
</dbReference>
<dbReference type="PROSITE" id="PS51278">
    <property type="entry name" value="GATASE_TYPE_2"/>
    <property type="match status" value="1"/>
</dbReference>
<reference evidence="6" key="1">
    <citation type="submission" date="2018-05" db="EMBL/GenBank/DDBJ databases">
        <authorList>
            <person name="Lanie J.A."/>
            <person name="Ng W.-L."/>
            <person name="Kazmierczak K.M."/>
            <person name="Andrzejewski T.M."/>
            <person name="Davidsen T.M."/>
            <person name="Wayne K.J."/>
            <person name="Tettelin H."/>
            <person name="Glass J.I."/>
            <person name="Rusch D."/>
            <person name="Podicherti R."/>
            <person name="Tsui H.-C.T."/>
            <person name="Winkler M.E."/>
        </authorList>
    </citation>
    <scope>NUCLEOTIDE SEQUENCE</scope>
</reference>
<dbReference type="SUPFAM" id="SSF56235">
    <property type="entry name" value="N-terminal nucleophile aminohydrolases (Ntn hydrolases)"/>
    <property type="match status" value="1"/>
</dbReference>
<evidence type="ECO:0000256" key="1">
    <source>
        <dbReference type="ARBA" id="ARBA00005752"/>
    </source>
</evidence>
<organism evidence="6">
    <name type="scientific">marine metagenome</name>
    <dbReference type="NCBI Taxonomy" id="408172"/>
    <lineage>
        <taxon>unclassified sequences</taxon>
        <taxon>metagenomes</taxon>
        <taxon>ecological metagenomes</taxon>
    </lineage>
</organism>
<evidence type="ECO:0000259" key="5">
    <source>
        <dbReference type="PROSITE" id="PS51278"/>
    </source>
</evidence>
<protein>
    <recommendedName>
        <fullName evidence="5">Glutamine amidotransferase type-2 domain-containing protein</fullName>
    </recommendedName>
</protein>
<name>A0A382DZF4_9ZZZZ</name>
<dbReference type="GO" id="GO:0004066">
    <property type="term" value="F:asparagine synthase (glutamine-hydrolyzing) activity"/>
    <property type="evidence" value="ECO:0007669"/>
    <property type="project" value="InterPro"/>
</dbReference>
<dbReference type="GO" id="GO:0006529">
    <property type="term" value="P:asparagine biosynthetic process"/>
    <property type="evidence" value="ECO:0007669"/>
    <property type="project" value="InterPro"/>
</dbReference>
<dbReference type="InterPro" id="IPR051786">
    <property type="entry name" value="ASN_synthetase/amidase"/>
</dbReference>
<dbReference type="InterPro" id="IPR029055">
    <property type="entry name" value="Ntn_hydrolases_N"/>
</dbReference>
<dbReference type="NCBIfam" id="TIGR01536">
    <property type="entry name" value="asn_synth_AEB"/>
    <property type="match status" value="1"/>
</dbReference>
<dbReference type="GO" id="GO:0005829">
    <property type="term" value="C:cytosol"/>
    <property type="evidence" value="ECO:0007669"/>
    <property type="project" value="TreeGrafter"/>
</dbReference>
<dbReference type="Gene3D" id="3.40.50.620">
    <property type="entry name" value="HUPs"/>
    <property type="match status" value="1"/>
</dbReference>
<dbReference type="GO" id="GO:0005524">
    <property type="term" value="F:ATP binding"/>
    <property type="evidence" value="ECO:0007669"/>
    <property type="project" value="UniProtKB-KW"/>
</dbReference>
<feature type="domain" description="Glutamine amidotransferase type-2" evidence="5">
    <location>
        <begin position="2"/>
        <end position="219"/>
    </location>
</feature>
<dbReference type="EMBL" id="UINC01041552">
    <property type="protein sequence ID" value="SVB42977.1"/>
    <property type="molecule type" value="Genomic_DNA"/>
</dbReference>
<evidence type="ECO:0000313" key="6">
    <source>
        <dbReference type="EMBL" id="SVB42977.1"/>
    </source>
</evidence>
<dbReference type="Gene3D" id="3.60.20.10">
    <property type="entry name" value="Glutamine Phosphoribosylpyrophosphate, subunit 1, domain 1"/>
    <property type="match status" value="1"/>
</dbReference>
<dbReference type="CDD" id="cd00712">
    <property type="entry name" value="AsnB"/>
    <property type="match status" value="1"/>
</dbReference>
<proteinExistence type="inferred from homology"/>
<accession>A0A382DZF4</accession>
<dbReference type="InterPro" id="IPR001962">
    <property type="entry name" value="Asn_synthase"/>
</dbReference>
<dbReference type="InterPro" id="IPR014729">
    <property type="entry name" value="Rossmann-like_a/b/a_fold"/>
</dbReference>
<dbReference type="SUPFAM" id="SSF52402">
    <property type="entry name" value="Adenine nucleotide alpha hydrolases-like"/>
    <property type="match status" value="1"/>
</dbReference>
<dbReference type="Pfam" id="PF13537">
    <property type="entry name" value="GATase_7"/>
    <property type="match status" value="1"/>
</dbReference>
<keyword evidence="2" id="KW-0547">Nucleotide-binding</keyword>
<feature type="non-terminal residue" evidence="6">
    <location>
        <position position="412"/>
    </location>
</feature>
<dbReference type="InterPro" id="IPR017932">
    <property type="entry name" value="GATase_2_dom"/>
</dbReference>
<keyword evidence="4" id="KW-0315">Glutamine amidotransferase</keyword>
<dbReference type="PANTHER" id="PTHR43284:SF1">
    <property type="entry name" value="ASPARAGINE SYNTHETASE"/>
    <property type="match status" value="1"/>
</dbReference>
<evidence type="ECO:0000256" key="2">
    <source>
        <dbReference type="ARBA" id="ARBA00022741"/>
    </source>
</evidence>
<evidence type="ECO:0000256" key="3">
    <source>
        <dbReference type="ARBA" id="ARBA00022840"/>
    </source>
</evidence>
<dbReference type="AlphaFoldDB" id="A0A382DZF4"/>
<dbReference type="InterPro" id="IPR006426">
    <property type="entry name" value="Asn_synth_AEB"/>
</dbReference>
<comment type="similarity">
    <text evidence="1">Belongs to the asparagine synthetase family.</text>
</comment>
<keyword evidence="3" id="KW-0067">ATP-binding</keyword>
<dbReference type="Pfam" id="PF00733">
    <property type="entry name" value="Asn_synthase"/>
    <property type="match status" value="1"/>
</dbReference>